<dbReference type="InterPro" id="IPR029039">
    <property type="entry name" value="Flavoprotein-like_sf"/>
</dbReference>
<dbReference type="Gene3D" id="3.40.50.360">
    <property type="match status" value="1"/>
</dbReference>
<sequence>MKIAIIYKSIHHGNTKKIAEVMAETLKADLFDLKDVNMDVIGKYDLIGFGSGKYFLRPHKKLRNFVEKMDDVNSKKAFVFSTSGDGKPMGWLEKNLSKKGFDVLGEFYCKGFDTYAFAKIIHKGGLNKGNPDEKDLENARNFAESLKKKF</sequence>
<reference evidence="2" key="1">
    <citation type="submission" date="2020-10" db="EMBL/GenBank/DDBJ databases">
        <title>Dehalococcoides mccartyi of a TCE/Cr reducing biochatode.</title>
        <authorList>
            <person name="Matturro B."/>
        </authorList>
    </citation>
    <scope>NUCLEOTIDE SEQUENCE</scope>
    <source>
        <strain evidence="2">Bin2</strain>
    </source>
</reference>
<dbReference type="AlphaFoldDB" id="A0A843ANR0"/>
<dbReference type="InterPro" id="IPR026816">
    <property type="entry name" value="Flavodoxin_dom"/>
</dbReference>
<dbReference type="PANTHER" id="PTHR38030:SF2">
    <property type="entry name" value="PROTOPORPHYRINOGEN IX DEHYDROGENASE [QUINONE]"/>
    <property type="match status" value="1"/>
</dbReference>
<dbReference type="Proteomes" id="UP000606900">
    <property type="component" value="Unassembled WGS sequence"/>
</dbReference>
<gene>
    <name evidence="2" type="ORF">ISP06_04875</name>
</gene>
<dbReference type="PANTHER" id="PTHR38030">
    <property type="entry name" value="PROTOPORPHYRINOGEN IX DEHYDROGENASE [MENAQUINONE]"/>
    <property type="match status" value="1"/>
</dbReference>
<proteinExistence type="predicted"/>
<dbReference type="PROSITE" id="PS50902">
    <property type="entry name" value="FLAVODOXIN_LIKE"/>
    <property type="match status" value="1"/>
</dbReference>
<evidence type="ECO:0000313" key="2">
    <source>
        <dbReference type="EMBL" id="MBF4474790.1"/>
    </source>
</evidence>
<evidence type="ECO:0000313" key="3">
    <source>
        <dbReference type="Proteomes" id="UP000606900"/>
    </source>
</evidence>
<feature type="domain" description="Flavodoxin-like" evidence="1">
    <location>
        <begin position="4"/>
        <end position="147"/>
    </location>
</feature>
<dbReference type="RefSeq" id="WP_276698852.1">
    <property type="nucleotide sequence ID" value="NZ_CALCVY010000041.1"/>
</dbReference>
<protein>
    <submittedName>
        <fullName evidence="2">Flavodoxin family protein</fullName>
    </submittedName>
</protein>
<dbReference type="GO" id="GO:0070819">
    <property type="term" value="F:menaquinone-dependent protoporphyrinogen oxidase activity"/>
    <property type="evidence" value="ECO:0007669"/>
    <property type="project" value="TreeGrafter"/>
</dbReference>
<dbReference type="SUPFAM" id="SSF52218">
    <property type="entry name" value="Flavoproteins"/>
    <property type="match status" value="1"/>
</dbReference>
<dbReference type="Pfam" id="PF12724">
    <property type="entry name" value="Flavodoxin_5"/>
    <property type="match status" value="1"/>
</dbReference>
<organism evidence="2 3">
    <name type="scientific">Methanobacterium formicicum</name>
    <dbReference type="NCBI Taxonomy" id="2162"/>
    <lineage>
        <taxon>Archaea</taxon>
        <taxon>Methanobacteriati</taxon>
        <taxon>Methanobacteriota</taxon>
        <taxon>Methanomada group</taxon>
        <taxon>Methanobacteria</taxon>
        <taxon>Methanobacteriales</taxon>
        <taxon>Methanobacteriaceae</taxon>
        <taxon>Methanobacterium</taxon>
    </lineage>
</organism>
<accession>A0A843ANR0</accession>
<dbReference type="InterPro" id="IPR052200">
    <property type="entry name" value="Protoporphyrinogen_IX_DH"/>
</dbReference>
<comment type="caution">
    <text evidence="2">The sequence shown here is derived from an EMBL/GenBank/DDBJ whole genome shotgun (WGS) entry which is preliminary data.</text>
</comment>
<name>A0A843ANR0_METFO</name>
<evidence type="ECO:0000259" key="1">
    <source>
        <dbReference type="PROSITE" id="PS50902"/>
    </source>
</evidence>
<dbReference type="EMBL" id="JADIIL010000018">
    <property type="protein sequence ID" value="MBF4474790.1"/>
    <property type="molecule type" value="Genomic_DNA"/>
</dbReference>
<dbReference type="InterPro" id="IPR008254">
    <property type="entry name" value="Flavodoxin/NO_synth"/>
</dbReference>
<dbReference type="GO" id="GO:0010181">
    <property type="term" value="F:FMN binding"/>
    <property type="evidence" value="ECO:0007669"/>
    <property type="project" value="InterPro"/>
</dbReference>
<dbReference type="GO" id="GO:0006783">
    <property type="term" value="P:heme biosynthetic process"/>
    <property type="evidence" value="ECO:0007669"/>
    <property type="project" value="TreeGrafter"/>
</dbReference>